<dbReference type="PANTHER" id="PTHR10057:SF0">
    <property type="entry name" value="TRANSLOCATOR PROTEIN"/>
    <property type="match status" value="1"/>
</dbReference>
<name>K1TUP3_9ZZZZ</name>
<dbReference type="PANTHER" id="PTHR10057">
    <property type="entry name" value="PERIPHERAL-TYPE BENZODIAZEPINE RECEPTOR"/>
    <property type="match status" value="1"/>
</dbReference>
<dbReference type="InterPro" id="IPR038330">
    <property type="entry name" value="TspO/MBR-related_sf"/>
</dbReference>
<evidence type="ECO:0000256" key="5">
    <source>
        <dbReference type="ARBA" id="ARBA00023136"/>
    </source>
</evidence>
<dbReference type="PIRSF" id="PIRSF005859">
    <property type="entry name" value="PBR"/>
    <property type="match status" value="1"/>
</dbReference>
<evidence type="ECO:0000256" key="6">
    <source>
        <dbReference type="SAM" id="Phobius"/>
    </source>
</evidence>
<comment type="caution">
    <text evidence="7">The sequence shown here is derived from an EMBL/GenBank/DDBJ whole genome shotgun (WGS) entry which is preliminary data.</text>
</comment>
<dbReference type="GO" id="GO:0033013">
    <property type="term" value="P:tetrapyrrole metabolic process"/>
    <property type="evidence" value="ECO:0007669"/>
    <property type="project" value="UniProtKB-ARBA"/>
</dbReference>
<evidence type="ECO:0000256" key="3">
    <source>
        <dbReference type="ARBA" id="ARBA00022692"/>
    </source>
</evidence>
<protein>
    <submittedName>
        <fullName evidence="7">Integral membrane protein</fullName>
    </submittedName>
</protein>
<comment type="subcellular location">
    <subcellularLocation>
        <location evidence="1">Membrane</location>
        <topology evidence="1">Multi-pass membrane protein</topology>
    </subcellularLocation>
</comment>
<proteinExistence type="inferred from homology"/>
<dbReference type="InterPro" id="IPR004307">
    <property type="entry name" value="TspO_MBR"/>
</dbReference>
<keyword evidence="3 6" id="KW-0812">Transmembrane</keyword>
<feature type="transmembrane region" description="Helical" evidence="6">
    <location>
        <begin position="46"/>
        <end position="67"/>
    </location>
</feature>
<feature type="transmembrane region" description="Helical" evidence="6">
    <location>
        <begin position="101"/>
        <end position="120"/>
    </location>
</feature>
<keyword evidence="5 6" id="KW-0472">Membrane</keyword>
<comment type="similarity">
    <text evidence="2">Belongs to the TspO/BZRP family.</text>
</comment>
<evidence type="ECO:0000256" key="4">
    <source>
        <dbReference type="ARBA" id="ARBA00022989"/>
    </source>
</evidence>
<feature type="transmembrane region" description="Helical" evidence="6">
    <location>
        <begin position="74"/>
        <end position="95"/>
    </location>
</feature>
<dbReference type="Gene3D" id="1.20.1260.100">
    <property type="entry name" value="TspO/MBR protein"/>
    <property type="match status" value="1"/>
</dbReference>
<reference evidence="7" key="1">
    <citation type="journal article" date="2013" name="Environ. Microbiol.">
        <title>Microbiota from the distal guts of lean and obese adolescents exhibit partial functional redundancy besides clear differences in community structure.</title>
        <authorList>
            <person name="Ferrer M."/>
            <person name="Ruiz A."/>
            <person name="Lanza F."/>
            <person name="Haange S.B."/>
            <person name="Oberbach A."/>
            <person name="Till H."/>
            <person name="Bargiela R."/>
            <person name="Campoy C."/>
            <person name="Segura M.T."/>
            <person name="Richter M."/>
            <person name="von Bergen M."/>
            <person name="Seifert J."/>
            <person name="Suarez A."/>
        </authorList>
    </citation>
    <scope>NUCLEOTIDE SEQUENCE</scope>
</reference>
<dbReference type="Pfam" id="PF03073">
    <property type="entry name" value="TspO_MBR"/>
    <property type="match status" value="1"/>
</dbReference>
<dbReference type="EMBL" id="AJWY01007786">
    <property type="protein sequence ID" value="EKC63016.1"/>
    <property type="molecule type" value="Genomic_DNA"/>
</dbReference>
<feature type="non-terminal residue" evidence="7">
    <location>
        <position position="132"/>
    </location>
</feature>
<accession>K1TUP3</accession>
<dbReference type="GO" id="GO:0016020">
    <property type="term" value="C:membrane"/>
    <property type="evidence" value="ECO:0007669"/>
    <property type="project" value="UniProtKB-SubCell"/>
</dbReference>
<evidence type="ECO:0000256" key="2">
    <source>
        <dbReference type="ARBA" id="ARBA00007524"/>
    </source>
</evidence>
<evidence type="ECO:0000313" key="7">
    <source>
        <dbReference type="EMBL" id="EKC63016.1"/>
    </source>
</evidence>
<gene>
    <name evidence="7" type="ORF">LEA_11549</name>
</gene>
<evidence type="ECO:0000256" key="1">
    <source>
        <dbReference type="ARBA" id="ARBA00004141"/>
    </source>
</evidence>
<dbReference type="CDD" id="cd15904">
    <property type="entry name" value="TSPO_MBR"/>
    <property type="match status" value="1"/>
</dbReference>
<organism evidence="7">
    <name type="scientific">human gut metagenome</name>
    <dbReference type="NCBI Taxonomy" id="408170"/>
    <lineage>
        <taxon>unclassified sequences</taxon>
        <taxon>metagenomes</taxon>
        <taxon>organismal metagenomes</taxon>
    </lineage>
</organism>
<sequence>MKRLFRYLGPVLLCFAVGFSASLFQARAIAEWYPALVKPPLTPPAIAFPIAWSIIYLCIGIALGVALDRQRRELILPWAVQLALNFLWSILFFTLRCPPAGLVGLLLLDAAVILFTCLAARSCRPAAWLFAP</sequence>
<dbReference type="AlphaFoldDB" id="K1TUP3"/>
<keyword evidence="4 6" id="KW-1133">Transmembrane helix</keyword>